<evidence type="ECO:0000259" key="2">
    <source>
        <dbReference type="Pfam" id="PF01510"/>
    </source>
</evidence>
<protein>
    <recommendedName>
        <fullName evidence="2">N-acetylmuramoyl-L-alanine amidase domain-containing protein</fullName>
    </recommendedName>
</protein>
<sequence length="84" mass="8816">MQVRNHRLHDGDGNPVAFKRSPNQSSGVIVPEYLVIHYTAGSSAAGAISWLTNPKAKASAHLVISRSGEITQLVALPQGLACGP</sequence>
<evidence type="ECO:0000256" key="1">
    <source>
        <dbReference type="SAM" id="MobiDB-lite"/>
    </source>
</evidence>
<dbReference type="InterPro" id="IPR036505">
    <property type="entry name" value="Amidase/PGRP_sf"/>
</dbReference>
<feature type="region of interest" description="Disordered" evidence="1">
    <location>
        <begin position="1"/>
        <end position="23"/>
    </location>
</feature>
<dbReference type="GO" id="GO:0008745">
    <property type="term" value="F:N-acetylmuramoyl-L-alanine amidase activity"/>
    <property type="evidence" value="ECO:0007669"/>
    <property type="project" value="InterPro"/>
</dbReference>
<dbReference type="Proteomes" id="UP000019141">
    <property type="component" value="Unassembled WGS sequence"/>
</dbReference>
<dbReference type="SUPFAM" id="SSF55846">
    <property type="entry name" value="N-acetylmuramoyl-L-alanine amidase-like"/>
    <property type="match status" value="1"/>
</dbReference>
<dbReference type="GO" id="GO:0009253">
    <property type="term" value="P:peptidoglycan catabolic process"/>
    <property type="evidence" value="ECO:0007669"/>
    <property type="project" value="InterPro"/>
</dbReference>
<organism evidence="3 4">
    <name type="scientific">Entotheonella factor</name>
    <dbReference type="NCBI Taxonomy" id="1429438"/>
    <lineage>
        <taxon>Bacteria</taxon>
        <taxon>Pseudomonadati</taxon>
        <taxon>Nitrospinota/Tectimicrobiota group</taxon>
        <taxon>Candidatus Tectimicrobiota</taxon>
        <taxon>Candidatus Entotheonellia</taxon>
        <taxon>Candidatus Entotheonellales</taxon>
        <taxon>Candidatus Entotheonellaceae</taxon>
        <taxon>Candidatus Entotheonella</taxon>
    </lineage>
</organism>
<accession>W4LCE5</accession>
<reference evidence="3 4" key="1">
    <citation type="journal article" date="2014" name="Nature">
        <title>An environmental bacterial taxon with a large and distinct metabolic repertoire.</title>
        <authorList>
            <person name="Wilson M.C."/>
            <person name="Mori T."/>
            <person name="Ruckert C."/>
            <person name="Uria A.R."/>
            <person name="Helf M.J."/>
            <person name="Takada K."/>
            <person name="Gernert C."/>
            <person name="Steffens U.A."/>
            <person name="Heycke N."/>
            <person name="Schmitt S."/>
            <person name="Rinke C."/>
            <person name="Helfrich E.J."/>
            <person name="Brachmann A.O."/>
            <person name="Gurgui C."/>
            <person name="Wakimoto T."/>
            <person name="Kracht M."/>
            <person name="Crusemann M."/>
            <person name="Hentschel U."/>
            <person name="Abe I."/>
            <person name="Matsunaga S."/>
            <person name="Kalinowski J."/>
            <person name="Takeyama H."/>
            <person name="Piel J."/>
        </authorList>
    </citation>
    <scope>NUCLEOTIDE SEQUENCE [LARGE SCALE GENOMIC DNA]</scope>
    <source>
        <strain evidence="4">TSY1</strain>
    </source>
</reference>
<name>W4LCE5_ENTF1</name>
<proteinExistence type="predicted"/>
<dbReference type="Gene3D" id="3.40.80.10">
    <property type="entry name" value="Peptidoglycan recognition protein-like"/>
    <property type="match status" value="1"/>
</dbReference>
<dbReference type="EMBL" id="AZHW01000890">
    <property type="protein sequence ID" value="ETW95662.1"/>
    <property type="molecule type" value="Genomic_DNA"/>
</dbReference>
<keyword evidence="4" id="KW-1185">Reference proteome</keyword>
<comment type="caution">
    <text evidence="3">The sequence shown here is derived from an EMBL/GenBank/DDBJ whole genome shotgun (WGS) entry which is preliminary data.</text>
</comment>
<dbReference type="HOGENOM" id="CLU_2521422_0_0_7"/>
<evidence type="ECO:0000313" key="4">
    <source>
        <dbReference type="Proteomes" id="UP000019141"/>
    </source>
</evidence>
<gene>
    <name evidence="3" type="ORF">ETSY1_29680</name>
</gene>
<dbReference type="InterPro" id="IPR002502">
    <property type="entry name" value="Amidase_domain"/>
</dbReference>
<evidence type="ECO:0000313" key="3">
    <source>
        <dbReference type="EMBL" id="ETW95662.1"/>
    </source>
</evidence>
<dbReference type="Pfam" id="PF01510">
    <property type="entry name" value="Amidase_2"/>
    <property type="match status" value="1"/>
</dbReference>
<dbReference type="AlphaFoldDB" id="W4LCE5"/>
<feature type="domain" description="N-acetylmuramoyl-L-alanine amidase" evidence="2">
    <location>
        <begin position="31"/>
        <end position="75"/>
    </location>
</feature>